<dbReference type="EMBL" id="BMPP01000005">
    <property type="protein sequence ID" value="GGK22958.1"/>
    <property type="molecule type" value="Genomic_DNA"/>
</dbReference>
<dbReference type="Proteomes" id="UP000647587">
    <property type="component" value="Unassembled WGS sequence"/>
</dbReference>
<evidence type="ECO:0000313" key="2">
    <source>
        <dbReference type="EMBL" id="GGK22958.1"/>
    </source>
</evidence>
<comment type="caution">
    <text evidence="2">The sequence shown here is derived from an EMBL/GenBank/DDBJ whole genome shotgun (WGS) entry which is preliminary data.</text>
</comment>
<protein>
    <submittedName>
        <fullName evidence="2">Methyltransferase</fullName>
    </submittedName>
</protein>
<feature type="domain" description="Methyltransferase" evidence="1">
    <location>
        <begin position="46"/>
        <end position="137"/>
    </location>
</feature>
<dbReference type="Gene3D" id="3.40.50.150">
    <property type="entry name" value="Vaccinia Virus protein VP39"/>
    <property type="match status" value="1"/>
</dbReference>
<dbReference type="SUPFAM" id="SSF53335">
    <property type="entry name" value="S-adenosyl-L-methionine-dependent methyltransferases"/>
    <property type="match status" value="1"/>
</dbReference>
<name>A0ABQ2ESQ5_9DEIO</name>
<evidence type="ECO:0000259" key="1">
    <source>
        <dbReference type="Pfam" id="PF13649"/>
    </source>
</evidence>
<reference evidence="3" key="1">
    <citation type="journal article" date="2019" name="Int. J. Syst. Evol. Microbiol.">
        <title>The Global Catalogue of Microorganisms (GCM) 10K type strain sequencing project: providing services to taxonomists for standard genome sequencing and annotation.</title>
        <authorList>
            <consortium name="The Broad Institute Genomics Platform"/>
            <consortium name="The Broad Institute Genome Sequencing Center for Infectious Disease"/>
            <person name="Wu L."/>
            <person name="Ma J."/>
        </authorList>
    </citation>
    <scope>NUCLEOTIDE SEQUENCE [LARGE SCALE GENOMIC DNA]</scope>
    <source>
        <strain evidence="3">JCM 30331</strain>
    </source>
</reference>
<dbReference type="GO" id="GO:0008168">
    <property type="term" value="F:methyltransferase activity"/>
    <property type="evidence" value="ECO:0007669"/>
    <property type="project" value="UniProtKB-KW"/>
</dbReference>
<organism evidence="2 3">
    <name type="scientific">Deinococcus malanensis</name>
    <dbReference type="NCBI Taxonomy" id="1706855"/>
    <lineage>
        <taxon>Bacteria</taxon>
        <taxon>Thermotogati</taxon>
        <taxon>Deinococcota</taxon>
        <taxon>Deinococci</taxon>
        <taxon>Deinococcales</taxon>
        <taxon>Deinococcaceae</taxon>
        <taxon>Deinococcus</taxon>
    </lineage>
</organism>
<evidence type="ECO:0000313" key="3">
    <source>
        <dbReference type="Proteomes" id="UP000647587"/>
    </source>
</evidence>
<accession>A0ABQ2ESQ5</accession>
<proteinExistence type="predicted"/>
<dbReference type="InterPro" id="IPR041698">
    <property type="entry name" value="Methyltransf_25"/>
</dbReference>
<dbReference type="InterPro" id="IPR029063">
    <property type="entry name" value="SAM-dependent_MTases_sf"/>
</dbReference>
<dbReference type="RefSeq" id="WP_189006238.1">
    <property type="nucleotide sequence ID" value="NZ_BMPP01000005.1"/>
</dbReference>
<dbReference type="CDD" id="cd02440">
    <property type="entry name" value="AdoMet_MTases"/>
    <property type="match status" value="1"/>
</dbReference>
<dbReference type="Pfam" id="PF13649">
    <property type="entry name" value="Methyltransf_25"/>
    <property type="match status" value="1"/>
</dbReference>
<keyword evidence="3" id="KW-1185">Reference proteome</keyword>
<keyword evidence="2" id="KW-0808">Transferase</keyword>
<keyword evidence="2" id="KW-0489">Methyltransferase</keyword>
<sequence>MTQHWSHTFYALQDRLTGCHLQEIHPHHAALAARITHHLKHVGTLLELGAGGGQFAVSAARQGHQVTALDLWAGAGEYTRSLAARNSVSVQVVTGDFYTVDFPGTFESVCYWDGFGIGSDDDQRRLLSRVAGWLRPGATAFIDIYTPWYWAYHAGFARQHPGYTQVYGFDAQGCRMTDTYMPHGEEALTQSLRCYSPADLQLLLSGTGLVLTDVWPGGDYDPQAGVYRPEASLGECMTFTVLLQREPSLSAAGRARR</sequence>
<dbReference type="GO" id="GO:0032259">
    <property type="term" value="P:methylation"/>
    <property type="evidence" value="ECO:0007669"/>
    <property type="project" value="UniProtKB-KW"/>
</dbReference>
<gene>
    <name evidence="2" type="ORF">GCM10008955_15560</name>
</gene>